<name>A0AAU8GR29_9CAUD</name>
<protein>
    <recommendedName>
        <fullName evidence="2">Tail assembly chaperone</fullName>
    </recommendedName>
</protein>
<evidence type="ECO:0008006" key="2">
    <source>
        <dbReference type="Google" id="ProtNLM"/>
    </source>
</evidence>
<evidence type="ECO:0000313" key="1">
    <source>
        <dbReference type="EMBL" id="XCH43131.1"/>
    </source>
</evidence>
<gene>
    <name evidence="1" type="primary">50</name>
    <name evidence="1" type="ORF">SEA_XANDRAS_50</name>
</gene>
<dbReference type="EMBL" id="PP750962">
    <property type="protein sequence ID" value="XCH43131.1"/>
    <property type="molecule type" value="Genomic_DNA"/>
</dbReference>
<organism evidence="1">
    <name type="scientific">Mycobacterium Phage Xandras</name>
    <dbReference type="NCBI Taxonomy" id="3158891"/>
    <lineage>
        <taxon>Viruses</taxon>
        <taxon>Duplodnaviria</taxon>
        <taxon>Heunggongvirae</taxon>
        <taxon>Uroviricota</taxon>
        <taxon>Caudoviricetes</taxon>
    </lineage>
</organism>
<accession>A0AAU8GR29</accession>
<reference evidence="1" key="1">
    <citation type="submission" date="2024-04" db="EMBL/GenBank/DDBJ databases">
        <authorList>
            <person name="Gledhill A.E."/>
            <person name="Aguazul J.A."/>
            <person name="Arora A."/>
            <person name="Carby T.A."/>
            <person name="Cu A."/>
            <person name="Norman L.S."/>
            <person name="Parekh H."/>
            <person name="Patel S.R."/>
            <person name="Putnam S.L."/>
            <person name="Spalding G.K."/>
            <person name="Thomas J."/>
            <person name="Wallace P.J."/>
            <person name="King R.A."/>
            <person name="Rinehart C.A."/>
            <person name="Heard W.N."/>
            <person name="Ko C."/>
            <person name="Russell D.A."/>
            <person name="Jacobs-Sera D."/>
            <person name="Hatfull G.F."/>
        </authorList>
    </citation>
    <scope>NUCLEOTIDE SEQUENCE</scope>
</reference>
<sequence>MATLMFHDPKVDRVERLDGDTIVINLTDHQGSRLNLFLDKDFSQWDAIHQEVVKLRTQESDDHVRGLLAELEKRRAAAGKVEAPQKSEREKELEKVLARVFGYASYVADHHSSTADSKEIHHIKGVIEKSGVL</sequence>
<proteinExistence type="predicted"/>